<feature type="region of interest" description="Disordered" evidence="1">
    <location>
        <begin position="1"/>
        <end position="28"/>
    </location>
</feature>
<reference evidence="2" key="1">
    <citation type="submission" date="2018-02" db="EMBL/GenBank/DDBJ databases">
        <title>Rhizophora mucronata_Transcriptome.</title>
        <authorList>
            <person name="Meera S.P."/>
            <person name="Sreeshan A."/>
            <person name="Augustine A."/>
        </authorList>
    </citation>
    <scope>NUCLEOTIDE SEQUENCE</scope>
    <source>
        <tissue evidence="2">Leaf</tissue>
    </source>
</reference>
<feature type="compositionally biased region" description="Basic residues" evidence="1">
    <location>
        <begin position="14"/>
        <end position="28"/>
    </location>
</feature>
<organism evidence="2">
    <name type="scientific">Rhizophora mucronata</name>
    <name type="common">Asiatic mangrove</name>
    <dbReference type="NCBI Taxonomy" id="61149"/>
    <lineage>
        <taxon>Eukaryota</taxon>
        <taxon>Viridiplantae</taxon>
        <taxon>Streptophyta</taxon>
        <taxon>Embryophyta</taxon>
        <taxon>Tracheophyta</taxon>
        <taxon>Spermatophyta</taxon>
        <taxon>Magnoliopsida</taxon>
        <taxon>eudicotyledons</taxon>
        <taxon>Gunneridae</taxon>
        <taxon>Pentapetalae</taxon>
        <taxon>rosids</taxon>
        <taxon>fabids</taxon>
        <taxon>Malpighiales</taxon>
        <taxon>Rhizophoraceae</taxon>
        <taxon>Rhizophora</taxon>
    </lineage>
</organism>
<evidence type="ECO:0000256" key="1">
    <source>
        <dbReference type="SAM" id="MobiDB-lite"/>
    </source>
</evidence>
<dbReference type="AlphaFoldDB" id="A0A2P2N9B2"/>
<evidence type="ECO:0000313" key="2">
    <source>
        <dbReference type="EMBL" id="MBX39064.1"/>
    </source>
</evidence>
<dbReference type="EMBL" id="GGEC01058580">
    <property type="protein sequence ID" value="MBX39064.1"/>
    <property type="molecule type" value="Transcribed_RNA"/>
</dbReference>
<accession>A0A2P2N9B2</accession>
<protein>
    <submittedName>
        <fullName evidence="2">Uncharacterized protein</fullName>
    </submittedName>
</protein>
<name>A0A2P2N9B2_RHIMU</name>
<sequence length="28" mass="3195">MADTTAPKTLRCGRNSRHHYSVLKTVHN</sequence>
<proteinExistence type="predicted"/>